<dbReference type="GO" id="GO:0003700">
    <property type="term" value="F:DNA-binding transcription factor activity"/>
    <property type="evidence" value="ECO:0007669"/>
    <property type="project" value="InterPro"/>
</dbReference>
<feature type="region of interest" description="Disordered" evidence="1">
    <location>
        <begin position="574"/>
        <end position="596"/>
    </location>
</feature>
<dbReference type="RefSeq" id="XP_011387953.1">
    <property type="nucleotide sequence ID" value="XM_011389651.1"/>
</dbReference>
<dbReference type="AlphaFoldDB" id="A0A0D1CWB2"/>
<feature type="region of interest" description="Disordered" evidence="1">
    <location>
        <begin position="257"/>
        <end position="314"/>
    </location>
</feature>
<dbReference type="VEuPathDB" id="FungiDB:UMAG_10256"/>
<dbReference type="Pfam" id="PF00170">
    <property type="entry name" value="bZIP_1"/>
    <property type="match status" value="1"/>
</dbReference>
<dbReference type="EMBL" id="CM003142">
    <property type="protein sequence ID" value="KIS70678.1"/>
    <property type="molecule type" value="Genomic_DNA"/>
</dbReference>
<feature type="compositionally biased region" description="Acidic residues" evidence="1">
    <location>
        <begin position="55"/>
        <end position="70"/>
    </location>
</feature>
<dbReference type="InterPro" id="IPR004827">
    <property type="entry name" value="bZIP"/>
</dbReference>
<feature type="compositionally biased region" description="Basic and acidic residues" evidence="1">
    <location>
        <begin position="102"/>
        <end position="123"/>
    </location>
</feature>
<dbReference type="Gene3D" id="1.20.5.170">
    <property type="match status" value="1"/>
</dbReference>
<dbReference type="eggNOG" id="KOG1568">
    <property type="taxonomic scope" value="Eukaryota"/>
</dbReference>
<dbReference type="GeneID" id="23566309"/>
<feature type="region of interest" description="Disordered" evidence="1">
    <location>
        <begin position="328"/>
        <end position="350"/>
    </location>
</feature>
<evidence type="ECO:0000313" key="4">
    <source>
        <dbReference type="Proteomes" id="UP000000561"/>
    </source>
</evidence>
<dbReference type="KEGG" id="uma:UMAG_10256"/>
<proteinExistence type="predicted"/>
<dbReference type="OrthoDB" id="2245989at2759"/>
<feature type="compositionally biased region" description="Low complexity" evidence="1">
    <location>
        <begin position="299"/>
        <end position="314"/>
    </location>
</feature>
<reference evidence="3 4" key="1">
    <citation type="journal article" date="2006" name="Nature">
        <title>Insights from the genome of the biotrophic fungal plant pathogen Ustilago maydis.</title>
        <authorList>
            <person name="Kamper J."/>
            <person name="Kahmann R."/>
            <person name="Bolker M."/>
            <person name="Ma L.J."/>
            <person name="Brefort T."/>
            <person name="Saville B.J."/>
            <person name="Banuett F."/>
            <person name="Kronstad J.W."/>
            <person name="Gold S.E."/>
            <person name="Muller O."/>
            <person name="Perlin M.H."/>
            <person name="Wosten H.A."/>
            <person name="de Vries R."/>
            <person name="Ruiz-Herrera J."/>
            <person name="Reynaga-Pena C.G."/>
            <person name="Snetselaar K."/>
            <person name="McCann M."/>
            <person name="Perez-Martin J."/>
            <person name="Feldbrugge M."/>
            <person name="Basse C.W."/>
            <person name="Steinberg G."/>
            <person name="Ibeas J.I."/>
            <person name="Holloman W."/>
            <person name="Guzman P."/>
            <person name="Farman M."/>
            <person name="Stajich J.E."/>
            <person name="Sentandreu R."/>
            <person name="Gonzalez-Prieto J.M."/>
            <person name="Kennell J.C."/>
            <person name="Molina L."/>
            <person name="Schirawski J."/>
            <person name="Mendoza-Mendoza A."/>
            <person name="Greilinger D."/>
            <person name="Munch K."/>
            <person name="Rossel N."/>
            <person name="Scherer M."/>
            <person name="Vranes M."/>
            <person name="Ladendorf O."/>
            <person name="Vincon V."/>
            <person name="Fuchs U."/>
            <person name="Sandrock B."/>
            <person name="Meng S."/>
            <person name="Ho E.C."/>
            <person name="Cahill M.J."/>
            <person name="Boyce K.J."/>
            <person name="Klose J."/>
            <person name="Klosterman S.J."/>
            <person name="Deelstra H.J."/>
            <person name="Ortiz-Castellanos L."/>
            <person name="Li W."/>
            <person name="Sanchez-Alonso P."/>
            <person name="Schreier P.H."/>
            <person name="Hauser-Hahn I."/>
            <person name="Vaupel M."/>
            <person name="Koopmann E."/>
            <person name="Friedrich G."/>
            <person name="Voss H."/>
            <person name="Schluter T."/>
            <person name="Margolis J."/>
            <person name="Platt D."/>
            <person name="Swimmer C."/>
            <person name="Gnirke A."/>
            <person name="Chen F."/>
            <person name="Vysotskaia V."/>
            <person name="Mannhaupt G."/>
            <person name="Guldener U."/>
            <person name="Munsterkotter M."/>
            <person name="Haase D."/>
            <person name="Oesterheld M."/>
            <person name="Mewes H.W."/>
            <person name="Mauceli E.W."/>
            <person name="DeCaprio D."/>
            <person name="Wade C.M."/>
            <person name="Butler J."/>
            <person name="Young S."/>
            <person name="Jaffe D.B."/>
            <person name="Calvo S."/>
            <person name="Nusbaum C."/>
            <person name="Galagan J."/>
            <person name="Birren B.W."/>
        </authorList>
    </citation>
    <scope>NUCLEOTIDE SEQUENCE [LARGE SCALE GENOMIC DNA]</scope>
    <source>
        <strain evidence="4">DSM 14603 / FGSC 9021 / UM521</strain>
    </source>
</reference>
<feature type="compositionally biased region" description="Low complexity" evidence="1">
    <location>
        <begin position="257"/>
        <end position="266"/>
    </location>
</feature>
<dbReference type="SUPFAM" id="SSF48726">
    <property type="entry name" value="Immunoglobulin"/>
    <property type="match status" value="1"/>
</dbReference>
<sequence length="744" mass="80837">MPPAHRGPTGSPMDRWTDASPSAISSGFQIAMSLGPQPSLSGLSRSMTAASFANTDDEDEDDDDDNDNDPEGVSSTNSAAKKANTKTTKSKKATVTSAAATKGKDSRAAQLRKEQNRAAQREFRQRKQQYIRALEARVELLSSDHDTQVNRLRFALRHLLAENNTLRGIVGNLAHFIGKRSIGGCLVESGMTMEMLEATMNSSSEKVMSEAWANWPGAGECEALKQIRKESNIPAEGLPESKLVNYFRDTNSKAANNASISDAANNSDKKKRTMDDAASKDAKRKRNTDDLPPTAAPISTSNQPASNSAQSSPSTVFNVVTTAPTFTASPHNMSSIDDPSWQQQQQQQPSQIPYALPNQFWQPAQGGFSRQDPGGVDSMFAQTLLGGGNANFSNLASLFPDQAAMNQNLFSQPDAAAASFNGLVSTNSSNGDGAVTNSNPASNFLFFGAGLLPSTSSFAPTPAAADLATSVAPGGGASGGTLVMPSRATGGIKTIMLPSSSRLPPEHVRALRRRYARCVAQVNRLWAKRGATSFLNLPNDYQLDEEDIRFIEQQEATNPHVKLAAIRLPNNWDEGDFTSNGKSGAPQGSSEAESAYDNNDKADKFLQLAYHMNNYRINAHYNLPPSLKPTSLQRSTPHDPAIDGMPWPSIRDKMIQMPQLEPHSVIIDLIRFLAVFNGDPNSEKTWVLTLPFLIRYPQLADAALLANTNAHRATRGEPEVTMDDVWKEHHRFREYTQAKLKEMN</sequence>
<dbReference type="SUPFAM" id="SSF57959">
    <property type="entry name" value="Leucine zipper domain"/>
    <property type="match status" value="1"/>
</dbReference>
<feature type="region of interest" description="Disordered" evidence="1">
    <location>
        <begin position="1"/>
        <end position="123"/>
    </location>
</feature>
<keyword evidence="4" id="KW-1185">Reference proteome</keyword>
<dbReference type="InterPro" id="IPR046347">
    <property type="entry name" value="bZIP_sf"/>
</dbReference>
<dbReference type="PANTHER" id="PTHR38116">
    <property type="entry name" value="CHROMOSOME 7, WHOLE GENOME SHOTGUN SEQUENCE"/>
    <property type="match status" value="1"/>
</dbReference>
<feature type="compositionally biased region" description="Polar residues" evidence="1">
    <location>
        <begin position="577"/>
        <end position="592"/>
    </location>
</feature>
<feature type="domain" description="BZIP" evidence="2">
    <location>
        <begin position="112"/>
        <end position="126"/>
    </location>
</feature>
<name>A0A0D1CWB2_MYCMD</name>
<feature type="compositionally biased region" description="Low complexity" evidence="1">
    <location>
        <begin position="334"/>
        <end position="350"/>
    </location>
</feature>
<dbReference type="InParanoid" id="A0A0D1CWB2"/>
<feature type="compositionally biased region" description="Polar residues" evidence="1">
    <location>
        <begin position="19"/>
        <end position="28"/>
    </location>
</feature>
<dbReference type="Proteomes" id="UP000000561">
    <property type="component" value="Chromosome 3"/>
</dbReference>
<dbReference type="SMART" id="SM00338">
    <property type="entry name" value="BRLZ"/>
    <property type="match status" value="1"/>
</dbReference>
<dbReference type="InterPro" id="IPR021833">
    <property type="entry name" value="DUF3425"/>
</dbReference>
<organism evidence="3 4">
    <name type="scientific">Mycosarcoma maydis</name>
    <name type="common">Corn smut fungus</name>
    <name type="synonym">Ustilago maydis</name>
    <dbReference type="NCBI Taxonomy" id="5270"/>
    <lineage>
        <taxon>Eukaryota</taxon>
        <taxon>Fungi</taxon>
        <taxon>Dikarya</taxon>
        <taxon>Basidiomycota</taxon>
        <taxon>Ustilaginomycotina</taxon>
        <taxon>Ustilaginomycetes</taxon>
        <taxon>Ustilaginales</taxon>
        <taxon>Ustilaginaceae</taxon>
        <taxon>Mycosarcoma</taxon>
    </lineage>
</organism>
<feature type="compositionally biased region" description="Low complexity" evidence="1">
    <location>
        <begin position="33"/>
        <end position="46"/>
    </location>
</feature>
<evidence type="ECO:0000313" key="3">
    <source>
        <dbReference type="EMBL" id="KIS70678.1"/>
    </source>
</evidence>
<evidence type="ECO:0000259" key="2">
    <source>
        <dbReference type="PROSITE" id="PS00036"/>
    </source>
</evidence>
<dbReference type="PANTHER" id="PTHR38116:SF9">
    <property type="entry name" value="BZIP DOMAIN-CONTAINING PROTEIN"/>
    <property type="match status" value="1"/>
</dbReference>
<gene>
    <name evidence="3" type="ORF">UMAG_10256</name>
</gene>
<feature type="compositionally biased region" description="Low complexity" evidence="1">
    <location>
        <begin position="73"/>
        <end position="101"/>
    </location>
</feature>
<dbReference type="Pfam" id="PF11905">
    <property type="entry name" value="DUF3425"/>
    <property type="match status" value="1"/>
</dbReference>
<dbReference type="InterPro" id="IPR036179">
    <property type="entry name" value="Ig-like_dom_sf"/>
</dbReference>
<dbReference type="CDD" id="cd14688">
    <property type="entry name" value="bZIP_YAP"/>
    <property type="match status" value="1"/>
</dbReference>
<accession>A0A0D1CWB2</accession>
<dbReference type="STRING" id="237631.A0A0D1CWB2"/>
<dbReference type="PROSITE" id="PS00036">
    <property type="entry name" value="BZIP_BASIC"/>
    <property type="match status" value="1"/>
</dbReference>
<evidence type="ECO:0000256" key="1">
    <source>
        <dbReference type="SAM" id="MobiDB-lite"/>
    </source>
</evidence>
<protein>
    <recommendedName>
        <fullName evidence="2">BZIP domain-containing protein</fullName>
    </recommendedName>
</protein>